<evidence type="ECO:0000256" key="3">
    <source>
        <dbReference type="ARBA" id="ARBA00004496"/>
    </source>
</evidence>
<accession>A0A0F9K1N4</accession>
<dbReference type="InterPro" id="IPR000816">
    <property type="entry name" value="Peptidase_C15"/>
</dbReference>
<evidence type="ECO:0000256" key="7">
    <source>
        <dbReference type="ARBA" id="ARBA00022490"/>
    </source>
</evidence>
<keyword evidence="10" id="KW-0788">Thiol protease</keyword>
<dbReference type="GO" id="GO:0005829">
    <property type="term" value="C:cytosol"/>
    <property type="evidence" value="ECO:0007669"/>
    <property type="project" value="InterPro"/>
</dbReference>
<evidence type="ECO:0000256" key="12">
    <source>
        <dbReference type="ARBA" id="ARBA00031559"/>
    </source>
</evidence>
<keyword evidence="8" id="KW-0645">Protease</keyword>
<dbReference type="PROSITE" id="PS01334">
    <property type="entry name" value="PYRASE_CYS"/>
    <property type="match status" value="1"/>
</dbReference>
<organism evidence="13">
    <name type="scientific">marine sediment metagenome</name>
    <dbReference type="NCBI Taxonomy" id="412755"/>
    <lineage>
        <taxon>unclassified sequences</taxon>
        <taxon>metagenomes</taxon>
        <taxon>ecological metagenomes</taxon>
    </lineage>
</organism>
<dbReference type="InterPro" id="IPR016125">
    <property type="entry name" value="Peptidase_C15-like"/>
</dbReference>
<reference evidence="13" key="1">
    <citation type="journal article" date="2015" name="Nature">
        <title>Complex archaea that bridge the gap between prokaryotes and eukaryotes.</title>
        <authorList>
            <person name="Spang A."/>
            <person name="Saw J.H."/>
            <person name="Jorgensen S.L."/>
            <person name="Zaremba-Niedzwiedzka K."/>
            <person name="Martijn J."/>
            <person name="Lind A.E."/>
            <person name="van Eijk R."/>
            <person name="Schleper C."/>
            <person name="Guy L."/>
            <person name="Ettema T.J."/>
        </authorList>
    </citation>
    <scope>NUCLEOTIDE SEQUENCE</scope>
</reference>
<dbReference type="NCBIfam" id="NF009676">
    <property type="entry name" value="PRK13197.1"/>
    <property type="match status" value="1"/>
</dbReference>
<dbReference type="PROSITE" id="PS01333">
    <property type="entry name" value="PYRASE_GLU"/>
    <property type="match status" value="1"/>
</dbReference>
<dbReference type="PIRSF" id="PIRSF015592">
    <property type="entry name" value="Prld-crbxl_pptds"/>
    <property type="match status" value="1"/>
</dbReference>
<dbReference type="FunFam" id="3.40.630.20:FF:000001">
    <property type="entry name" value="Pyrrolidone-carboxylate peptidase"/>
    <property type="match status" value="1"/>
</dbReference>
<evidence type="ECO:0000256" key="2">
    <source>
        <dbReference type="ARBA" id="ARBA00002280"/>
    </source>
</evidence>
<comment type="catalytic activity">
    <reaction evidence="1">
        <text>Release of an N-terminal pyroglutamyl group from a polypeptide, the second amino acid generally not being Pro.</text>
        <dbReference type="EC" id="3.4.19.3"/>
    </reaction>
</comment>
<dbReference type="GO" id="GO:0016920">
    <property type="term" value="F:pyroglutamyl-peptidase activity"/>
    <property type="evidence" value="ECO:0007669"/>
    <property type="project" value="UniProtKB-EC"/>
</dbReference>
<evidence type="ECO:0000313" key="13">
    <source>
        <dbReference type="EMBL" id="KKM16008.1"/>
    </source>
</evidence>
<comment type="similarity">
    <text evidence="4">Belongs to the peptidase C15 family.</text>
</comment>
<sequence>MTKLTSSMPCVLITGFAPFAGESINPSWQAVSKLEDSLIAKHRVITLELPCEFKHSLDVLYQAIEQHHPVLVLCTGQAGGRSEISIERIAINIDDARMKDNAGQQPIDAPVIANAPIAYLANLPIKRMLLALHQAEIPAAISNSAGTYVCNHVMYGLLHHINQHEPHIKGGFIHIPYLPSQAVHHNGAPSMSKDTVISALKVMINEAISAKQDIKVAAGTTH</sequence>
<gene>
    <name evidence="13" type="ORF">LCGC14_1690170</name>
</gene>
<evidence type="ECO:0000256" key="1">
    <source>
        <dbReference type="ARBA" id="ARBA00001770"/>
    </source>
</evidence>
<dbReference type="Gene3D" id="3.40.630.20">
    <property type="entry name" value="Peptidase C15, pyroglutamyl peptidase I-like"/>
    <property type="match status" value="1"/>
</dbReference>
<evidence type="ECO:0000256" key="5">
    <source>
        <dbReference type="ARBA" id="ARBA00012915"/>
    </source>
</evidence>
<dbReference type="InterPro" id="IPR033693">
    <property type="entry name" value="PGPEP1_Glu_AS"/>
</dbReference>
<dbReference type="PANTHER" id="PTHR23402:SF1">
    <property type="entry name" value="PYROGLUTAMYL-PEPTIDASE I"/>
    <property type="match status" value="1"/>
</dbReference>
<protein>
    <recommendedName>
        <fullName evidence="6">Pyrrolidone-carboxylate peptidase</fullName>
        <ecNumber evidence="5">3.4.19.3</ecNumber>
    </recommendedName>
    <alternativeName>
        <fullName evidence="11">5-oxoprolyl-peptidase</fullName>
    </alternativeName>
    <alternativeName>
        <fullName evidence="12">Pyroglutamyl-peptidase I</fullName>
    </alternativeName>
</protein>
<dbReference type="AlphaFoldDB" id="A0A0F9K1N4"/>
<dbReference type="SUPFAM" id="SSF53182">
    <property type="entry name" value="Pyrrolidone carboxyl peptidase (pyroglutamate aminopeptidase)"/>
    <property type="match status" value="1"/>
</dbReference>
<evidence type="ECO:0000256" key="10">
    <source>
        <dbReference type="ARBA" id="ARBA00022807"/>
    </source>
</evidence>
<dbReference type="InterPro" id="IPR036440">
    <property type="entry name" value="Peptidase_C15-like_sf"/>
</dbReference>
<comment type="function">
    <text evidence="2">Removes 5-oxoproline from various penultimate amino acid residues except L-proline.</text>
</comment>
<dbReference type="CDD" id="cd00501">
    <property type="entry name" value="Peptidase_C15"/>
    <property type="match status" value="1"/>
</dbReference>
<evidence type="ECO:0000256" key="4">
    <source>
        <dbReference type="ARBA" id="ARBA00006641"/>
    </source>
</evidence>
<dbReference type="InterPro" id="IPR029762">
    <property type="entry name" value="PGP-I_bact-type"/>
</dbReference>
<dbReference type="EMBL" id="LAZR01014773">
    <property type="protein sequence ID" value="KKM16008.1"/>
    <property type="molecule type" value="Genomic_DNA"/>
</dbReference>
<dbReference type="PRINTS" id="PR00706">
    <property type="entry name" value="PYROGLUPTASE"/>
</dbReference>
<evidence type="ECO:0000256" key="9">
    <source>
        <dbReference type="ARBA" id="ARBA00022801"/>
    </source>
</evidence>
<evidence type="ECO:0000256" key="6">
    <source>
        <dbReference type="ARBA" id="ARBA00019191"/>
    </source>
</evidence>
<dbReference type="GO" id="GO:0006508">
    <property type="term" value="P:proteolysis"/>
    <property type="evidence" value="ECO:0007669"/>
    <property type="project" value="UniProtKB-KW"/>
</dbReference>
<comment type="subcellular location">
    <subcellularLocation>
        <location evidence="3">Cytoplasm</location>
    </subcellularLocation>
</comment>
<dbReference type="NCBIfam" id="TIGR00504">
    <property type="entry name" value="pyro_pdase"/>
    <property type="match status" value="1"/>
</dbReference>
<keyword evidence="7" id="KW-0963">Cytoplasm</keyword>
<proteinExistence type="inferred from homology"/>
<evidence type="ECO:0000256" key="8">
    <source>
        <dbReference type="ARBA" id="ARBA00022670"/>
    </source>
</evidence>
<comment type="caution">
    <text evidence="13">The sequence shown here is derived from an EMBL/GenBank/DDBJ whole genome shotgun (WGS) entry which is preliminary data.</text>
</comment>
<dbReference type="HAMAP" id="MF_00417">
    <property type="entry name" value="Pyrrolid_peptidase"/>
    <property type="match status" value="1"/>
</dbReference>
<evidence type="ECO:0000256" key="11">
    <source>
        <dbReference type="ARBA" id="ARBA00030836"/>
    </source>
</evidence>
<name>A0A0F9K1N4_9ZZZZ</name>
<keyword evidence="9" id="KW-0378">Hydrolase</keyword>
<dbReference type="Pfam" id="PF01470">
    <property type="entry name" value="Peptidase_C15"/>
    <property type="match status" value="1"/>
</dbReference>
<dbReference type="PANTHER" id="PTHR23402">
    <property type="entry name" value="PROTEASE FAMILY C15 PYROGLUTAMYL-PEPTIDASE I-RELATED"/>
    <property type="match status" value="1"/>
</dbReference>
<dbReference type="EC" id="3.4.19.3" evidence="5"/>
<dbReference type="InterPro" id="IPR033694">
    <property type="entry name" value="PGPEP1_Cys_AS"/>
</dbReference>